<dbReference type="STRING" id="1316194.A0A1Q5TBV1"/>
<dbReference type="Proteomes" id="UP000186955">
    <property type="component" value="Unassembled WGS sequence"/>
</dbReference>
<comment type="caution">
    <text evidence="2">The sequence shown here is derived from an EMBL/GenBank/DDBJ whole genome shotgun (WGS) entry which is preliminary data.</text>
</comment>
<evidence type="ECO:0008006" key="4">
    <source>
        <dbReference type="Google" id="ProtNLM"/>
    </source>
</evidence>
<evidence type="ECO:0000313" key="3">
    <source>
        <dbReference type="Proteomes" id="UP000186955"/>
    </source>
</evidence>
<gene>
    <name evidence="2" type="ORF">PENSUB_9992</name>
</gene>
<feature type="region of interest" description="Disordered" evidence="1">
    <location>
        <begin position="50"/>
        <end position="124"/>
    </location>
</feature>
<sequence length="124" mass="13370">MPMSWSPEADARLLIAIINTTSNINWDAAASFLGEDCTVSAIKHRVARLKEKAGVPSTPRTKGGKTKRTTSMKASKDDLAKAKAKGDKKAKANVSLDDDNSDDIEDSNDGEVKERLEADSSAEY</sequence>
<protein>
    <recommendedName>
        <fullName evidence="4">Myb-like domain-containing protein</fullName>
    </recommendedName>
</protein>
<feature type="compositionally biased region" description="Basic and acidic residues" evidence="1">
    <location>
        <begin position="74"/>
        <end position="90"/>
    </location>
</feature>
<dbReference type="EMBL" id="MNBE01000688">
    <property type="protein sequence ID" value="OKO97701.1"/>
    <property type="molecule type" value="Genomic_DNA"/>
</dbReference>
<name>A0A1Q5TBV1_9EURO</name>
<evidence type="ECO:0000256" key="1">
    <source>
        <dbReference type="SAM" id="MobiDB-lite"/>
    </source>
</evidence>
<keyword evidence="3" id="KW-1185">Reference proteome</keyword>
<dbReference type="AlphaFoldDB" id="A0A1Q5TBV1"/>
<reference evidence="2 3" key="1">
    <citation type="submission" date="2016-10" db="EMBL/GenBank/DDBJ databases">
        <title>Genome sequence of the ascomycete fungus Penicillium subrubescens.</title>
        <authorList>
            <person name="De Vries R.P."/>
            <person name="Peng M."/>
            <person name="Dilokpimol A."/>
            <person name="Hilden K."/>
            <person name="Makela M.R."/>
            <person name="Grigoriev I."/>
            <person name="Riley R."/>
            <person name="Granchi Z."/>
        </authorList>
    </citation>
    <scope>NUCLEOTIDE SEQUENCE [LARGE SCALE GENOMIC DNA]</scope>
    <source>
        <strain evidence="2 3">CBS 132785</strain>
    </source>
</reference>
<evidence type="ECO:0000313" key="2">
    <source>
        <dbReference type="EMBL" id="OKO97701.1"/>
    </source>
</evidence>
<organism evidence="2 3">
    <name type="scientific">Penicillium subrubescens</name>
    <dbReference type="NCBI Taxonomy" id="1316194"/>
    <lineage>
        <taxon>Eukaryota</taxon>
        <taxon>Fungi</taxon>
        <taxon>Dikarya</taxon>
        <taxon>Ascomycota</taxon>
        <taxon>Pezizomycotina</taxon>
        <taxon>Eurotiomycetes</taxon>
        <taxon>Eurotiomycetidae</taxon>
        <taxon>Eurotiales</taxon>
        <taxon>Aspergillaceae</taxon>
        <taxon>Penicillium</taxon>
    </lineage>
</organism>
<feature type="compositionally biased region" description="Acidic residues" evidence="1">
    <location>
        <begin position="96"/>
        <end position="109"/>
    </location>
</feature>
<proteinExistence type="predicted"/>
<accession>A0A1Q5TBV1</accession>
<dbReference type="OrthoDB" id="5418867at2759"/>